<evidence type="ECO:0000313" key="1">
    <source>
        <dbReference type="EMBL" id="GJE62615.1"/>
    </source>
</evidence>
<accession>A0ABQ4UA40</accession>
<dbReference type="Gene3D" id="3.40.50.150">
    <property type="entry name" value="Vaccinia Virus protein VP39"/>
    <property type="match status" value="1"/>
</dbReference>
<name>A0ABQ4UA40_9HYPH</name>
<dbReference type="InterPro" id="IPR029063">
    <property type="entry name" value="SAM-dependent_MTases_sf"/>
</dbReference>
<sequence length="319" mass="34501">MAADDPTRPGLTPPPCPITGEPAVRLVQWITARFLTDLWRYSGGVDVAALLQPGRRFGLWESPTGLIFFDPMVAGDEAFYRAFYGRIGAHDKLAGPLTERLEFRAAARHVPEGGRVLDVGCGHGGFRAYVPGAHYTGLDPNFAAEDPSGAILAESVEAHAARVGPAYDAACAFQVIEHVADPLGFARALAACVKPGGTILIGTPLWPSPNTTIPNFIMNAPPHHLTWWTPNALKTLARVLGFSPEQVHAIGMDRHDAMIHWMAKATPIRCRDRYFRVATSWYAALAVSYGAALVLNRILPLPTETRPNTLLLAARKTAA</sequence>
<dbReference type="EMBL" id="BPRB01000356">
    <property type="protein sequence ID" value="GJE62615.1"/>
    <property type="molecule type" value="Genomic_DNA"/>
</dbReference>
<keyword evidence="2" id="KW-1185">Reference proteome</keyword>
<dbReference type="PANTHER" id="PTHR43861:SF6">
    <property type="entry name" value="METHYLTRANSFERASE TYPE 11"/>
    <property type="match status" value="1"/>
</dbReference>
<reference evidence="1" key="2">
    <citation type="submission" date="2021-08" db="EMBL/GenBank/DDBJ databases">
        <authorList>
            <person name="Tani A."/>
            <person name="Ola A."/>
            <person name="Ogura Y."/>
            <person name="Katsura K."/>
            <person name="Hayashi T."/>
        </authorList>
    </citation>
    <scope>NUCLEOTIDE SEQUENCE</scope>
    <source>
        <strain evidence="1">DSM 23632</strain>
    </source>
</reference>
<keyword evidence="1" id="KW-0830">Ubiquinone</keyword>
<evidence type="ECO:0000313" key="2">
    <source>
        <dbReference type="Proteomes" id="UP001055057"/>
    </source>
</evidence>
<dbReference type="RefSeq" id="WP_238185249.1">
    <property type="nucleotide sequence ID" value="NZ_BPRB01000356.1"/>
</dbReference>
<dbReference type="CDD" id="cd02440">
    <property type="entry name" value="AdoMet_MTases"/>
    <property type="match status" value="1"/>
</dbReference>
<protein>
    <submittedName>
        <fullName evidence="1">Ubiquinone biosynthesis O-methyltransferase, mitochondrial</fullName>
    </submittedName>
</protein>
<dbReference type="Proteomes" id="UP001055057">
    <property type="component" value="Unassembled WGS sequence"/>
</dbReference>
<reference evidence="1" key="1">
    <citation type="journal article" date="2021" name="Front. Microbiol.">
        <title>Comprehensive Comparative Genomics and Phenotyping of Methylobacterium Species.</title>
        <authorList>
            <person name="Alessa O."/>
            <person name="Ogura Y."/>
            <person name="Fujitani Y."/>
            <person name="Takami H."/>
            <person name="Hayashi T."/>
            <person name="Sahin N."/>
            <person name="Tani A."/>
        </authorList>
    </citation>
    <scope>NUCLEOTIDE SEQUENCE</scope>
    <source>
        <strain evidence="1">DSM 23632</strain>
    </source>
</reference>
<organism evidence="1 2">
    <name type="scientific">Methylobacterium trifolii</name>
    <dbReference type="NCBI Taxonomy" id="1003092"/>
    <lineage>
        <taxon>Bacteria</taxon>
        <taxon>Pseudomonadati</taxon>
        <taxon>Pseudomonadota</taxon>
        <taxon>Alphaproteobacteria</taxon>
        <taxon>Hyphomicrobiales</taxon>
        <taxon>Methylobacteriaceae</taxon>
        <taxon>Methylobacterium</taxon>
    </lineage>
</organism>
<dbReference type="Pfam" id="PF13489">
    <property type="entry name" value="Methyltransf_23"/>
    <property type="match status" value="1"/>
</dbReference>
<proteinExistence type="predicted"/>
<dbReference type="PANTHER" id="PTHR43861">
    <property type="entry name" value="TRANS-ACONITATE 2-METHYLTRANSFERASE-RELATED"/>
    <property type="match status" value="1"/>
</dbReference>
<dbReference type="SUPFAM" id="SSF53335">
    <property type="entry name" value="S-adenosyl-L-methionine-dependent methyltransferases"/>
    <property type="match status" value="1"/>
</dbReference>
<gene>
    <name evidence="1" type="primary">COQ3_8</name>
    <name evidence="1" type="ORF">MPOCJGCO_4748</name>
</gene>
<comment type="caution">
    <text evidence="1">The sequence shown here is derived from an EMBL/GenBank/DDBJ whole genome shotgun (WGS) entry which is preliminary data.</text>
</comment>